<reference evidence="1 2" key="1">
    <citation type="submission" date="2019-09" db="EMBL/GenBank/DDBJ databases">
        <title>Mumia zhuanghuii sp. nov. isolated from the intestinal contents of plateau pika (Ochotona curzoniae) in the Qinghai-Tibet plateau of China.</title>
        <authorList>
            <person name="Tian Z."/>
        </authorList>
    </citation>
    <scope>NUCLEOTIDE SEQUENCE [LARGE SCALE GENOMIC DNA]</scope>
    <source>
        <strain evidence="2">350</strain>
    </source>
</reference>
<dbReference type="RefSeq" id="WP_149768910.1">
    <property type="nucleotide sequence ID" value="NZ_VDFQ02000002.1"/>
</dbReference>
<sequence length="100" mass="11536">MESRVAPNHSAPDPPERRLWQRVLNECWPLTDKGGNGHARGIPTRPAVPVMVWLDFERDGVCWLRAQAVRWHGRHVCVMLTDDRLPVAYVWVEATDVQRT</sequence>
<protein>
    <submittedName>
        <fullName evidence="1">Uncharacterized protein</fullName>
    </submittedName>
</protein>
<dbReference type="Proteomes" id="UP000307768">
    <property type="component" value="Unassembled WGS sequence"/>
</dbReference>
<dbReference type="OrthoDB" id="5195718at2"/>
<dbReference type="AlphaFoldDB" id="A0A5Q6RZ72"/>
<accession>A0A5Q6RZ72</accession>
<comment type="caution">
    <text evidence="1">The sequence shown here is derived from an EMBL/GenBank/DDBJ whole genome shotgun (WGS) entry which is preliminary data.</text>
</comment>
<evidence type="ECO:0000313" key="2">
    <source>
        <dbReference type="Proteomes" id="UP000307768"/>
    </source>
</evidence>
<dbReference type="EMBL" id="VDFQ02000002">
    <property type="protein sequence ID" value="KAA1423391.1"/>
    <property type="molecule type" value="Genomic_DNA"/>
</dbReference>
<evidence type="ECO:0000313" key="1">
    <source>
        <dbReference type="EMBL" id="KAA1423391.1"/>
    </source>
</evidence>
<organism evidence="1 2">
    <name type="scientific">Mumia zhuanghuii</name>
    <dbReference type="NCBI Taxonomy" id="2585211"/>
    <lineage>
        <taxon>Bacteria</taxon>
        <taxon>Bacillati</taxon>
        <taxon>Actinomycetota</taxon>
        <taxon>Actinomycetes</taxon>
        <taxon>Propionibacteriales</taxon>
        <taxon>Nocardioidaceae</taxon>
        <taxon>Mumia</taxon>
    </lineage>
</organism>
<name>A0A5Q6RZ72_9ACTN</name>
<proteinExistence type="predicted"/>
<gene>
    <name evidence="1" type="ORF">FE697_007205</name>
</gene>